<evidence type="ECO:0000256" key="1">
    <source>
        <dbReference type="ARBA" id="ARBA00004651"/>
    </source>
</evidence>
<protein>
    <recommendedName>
        <fullName evidence="12">Cardiolipin synthase</fullName>
        <ecNumber evidence="12">2.7.8.-</ecNumber>
    </recommendedName>
</protein>
<evidence type="ECO:0000256" key="9">
    <source>
        <dbReference type="ARBA" id="ARBA00023136"/>
    </source>
</evidence>
<keyword evidence="5 13" id="KW-0812">Transmembrane</keyword>
<evidence type="ECO:0000256" key="6">
    <source>
        <dbReference type="ARBA" id="ARBA00022737"/>
    </source>
</evidence>
<evidence type="ECO:0000256" key="8">
    <source>
        <dbReference type="ARBA" id="ARBA00023098"/>
    </source>
</evidence>
<feature type="transmembrane region" description="Helical" evidence="13">
    <location>
        <begin position="30"/>
        <end position="50"/>
    </location>
</feature>
<organism evidence="15 16">
    <name type="scientific">Reichenbachiella ulvae</name>
    <dbReference type="NCBI Taxonomy" id="2980104"/>
    <lineage>
        <taxon>Bacteria</taxon>
        <taxon>Pseudomonadati</taxon>
        <taxon>Bacteroidota</taxon>
        <taxon>Cytophagia</taxon>
        <taxon>Cytophagales</taxon>
        <taxon>Reichenbachiellaceae</taxon>
        <taxon>Reichenbachiella</taxon>
    </lineage>
</organism>
<dbReference type="CDD" id="cd09112">
    <property type="entry name" value="PLDc_CLS_2"/>
    <property type="match status" value="1"/>
</dbReference>
<dbReference type="InterPro" id="IPR022924">
    <property type="entry name" value="Cardiolipin_synthase"/>
</dbReference>
<keyword evidence="16" id="KW-1185">Reference proteome</keyword>
<feature type="domain" description="PLD phosphodiesterase" evidence="14">
    <location>
        <begin position="212"/>
        <end position="239"/>
    </location>
</feature>
<evidence type="ECO:0000256" key="4">
    <source>
        <dbReference type="ARBA" id="ARBA00022679"/>
    </source>
</evidence>
<dbReference type="Gene3D" id="3.30.870.10">
    <property type="entry name" value="Endonuclease Chain A"/>
    <property type="match status" value="2"/>
</dbReference>
<keyword evidence="4" id="KW-0808">Transferase</keyword>
<dbReference type="Proteomes" id="UP001300692">
    <property type="component" value="Unassembled WGS sequence"/>
</dbReference>
<evidence type="ECO:0000313" key="16">
    <source>
        <dbReference type="Proteomes" id="UP001300692"/>
    </source>
</evidence>
<sequence length="480" mass="54948">MWIITVIYSLILIYSCIRILLDTHSTPKTLAYLLLVIALPAVGILLYFSFGINYRHLSSTFKGMQDQKELDRIFPALVQDNTSFILKSKTPHLNQYDELVVFLKRMGGEFLSENHFQLLINGEQKFSEVLDTLEIAEHFVHMEYYDWENDTRGNQIKEVLLRKVKKGVAVRVLYDDYASRAIKNNIVKELKNAGVQIQPKIRVKLRKLANRINHRDHRKVIIVDGKYGFLGGINISDRYDNSIDTGLFWRDTHVKITGPLVHSLQRHFVVSWNSSGKNEIAPTKELFPTSVEMPDMGIKALGQVIAGGPIYPMSNIMLTYFRIFSLARTKLYITNPYFIPNASILDALKESAISGVDVRLMLPHNSDSALVGAASRFYFEELLQAGVRIFLYKKGFIHAKTVVADGMISVIGTANMDIRSFDLNFEIMSIIYGKEFAQQLENVFFDDLKECEEIDKEKWFDNGIFSRLKYAVARLISSFL</sequence>
<dbReference type="PANTHER" id="PTHR21248">
    <property type="entry name" value="CARDIOLIPIN SYNTHASE"/>
    <property type="match status" value="1"/>
</dbReference>
<accession>A0ABT3CRE6</accession>
<keyword evidence="10" id="KW-0594">Phospholipid biosynthesis</keyword>
<evidence type="ECO:0000256" key="13">
    <source>
        <dbReference type="SAM" id="Phobius"/>
    </source>
</evidence>
<evidence type="ECO:0000256" key="12">
    <source>
        <dbReference type="NCBIfam" id="TIGR04265"/>
    </source>
</evidence>
<evidence type="ECO:0000313" key="15">
    <source>
        <dbReference type="EMBL" id="MCV9386276.1"/>
    </source>
</evidence>
<dbReference type="CDD" id="cd09110">
    <property type="entry name" value="PLDc_CLS_1"/>
    <property type="match status" value="1"/>
</dbReference>
<dbReference type="EC" id="2.7.8.-" evidence="12"/>
<evidence type="ECO:0000256" key="11">
    <source>
        <dbReference type="ARBA" id="ARBA00023264"/>
    </source>
</evidence>
<reference evidence="15 16" key="1">
    <citation type="submission" date="2022-10" db="EMBL/GenBank/DDBJ databases">
        <title>Comparative genomics and taxonomic characterization of three novel marine species of genus Reichenbachiella exhibiting antioxidant and polysaccharide degradation activities.</title>
        <authorList>
            <person name="Muhammad N."/>
            <person name="Lee Y.-J."/>
            <person name="Ko J."/>
            <person name="Kim S.-G."/>
        </authorList>
    </citation>
    <scope>NUCLEOTIDE SEQUENCE [LARGE SCALE GENOMIC DNA]</scope>
    <source>
        <strain evidence="15 16">ABR2-5</strain>
    </source>
</reference>
<evidence type="ECO:0000256" key="7">
    <source>
        <dbReference type="ARBA" id="ARBA00022989"/>
    </source>
</evidence>
<keyword evidence="3" id="KW-0444">Lipid biosynthesis</keyword>
<dbReference type="Pfam" id="PF13396">
    <property type="entry name" value="PLDc_N"/>
    <property type="match status" value="1"/>
</dbReference>
<dbReference type="InterPro" id="IPR025202">
    <property type="entry name" value="PLD-like_dom"/>
</dbReference>
<evidence type="ECO:0000256" key="2">
    <source>
        <dbReference type="ARBA" id="ARBA00022475"/>
    </source>
</evidence>
<keyword evidence="9 13" id="KW-0472">Membrane</keyword>
<evidence type="ECO:0000259" key="14">
    <source>
        <dbReference type="PROSITE" id="PS50035"/>
    </source>
</evidence>
<evidence type="ECO:0000256" key="10">
    <source>
        <dbReference type="ARBA" id="ARBA00023209"/>
    </source>
</evidence>
<keyword evidence="11" id="KW-1208">Phospholipid metabolism</keyword>
<feature type="transmembrane region" description="Helical" evidence="13">
    <location>
        <begin position="6"/>
        <end position="23"/>
    </location>
</feature>
<dbReference type="Pfam" id="PF13091">
    <property type="entry name" value="PLDc_2"/>
    <property type="match status" value="2"/>
</dbReference>
<name>A0ABT3CRE6_9BACT</name>
<dbReference type="EMBL" id="JAOYOD010000001">
    <property type="protein sequence ID" value="MCV9386276.1"/>
    <property type="molecule type" value="Genomic_DNA"/>
</dbReference>
<dbReference type="PROSITE" id="PS50035">
    <property type="entry name" value="PLD"/>
    <property type="match status" value="2"/>
</dbReference>
<dbReference type="RefSeq" id="WP_264137061.1">
    <property type="nucleotide sequence ID" value="NZ_JAOYOD010000001.1"/>
</dbReference>
<dbReference type="SMART" id="SM00155">
    <property type="entry name" value="PLDc"/>
    <property type="match status" value="2"/>
</dbReference>
<comment type="caution">
    <text evidence="15">The sequence shown here is derived from an EMBL/GenBank/DDBJ whole genome shotgun (WGS) entry which is preliminary data.</text>
</comment>
<dbReference type="InterPro" id="IPR027379">
    <property type="entry name" value="CLS_N"/>
</dbReference>
<comment type="subcellular location">
    <subcellularLocation>
        <location evidence="1">Cell membrane</location>
        <topology evidence="1">Multi-pass membrane protein</topology>
    </subcellularLocation>
</comment>
<evidence type="ECO:0000256" key="3">
    <source>
        <dbReference type="ARBA" id="ARBA00022516"/>
    </source>
</evidence>
<keyword evidence="7 13" id="KW-1133">Transmembrane helix</keyword>
<gene>
    <name evidence="15" type="primary">cls</name>
    <name evidence="15" type="ORF">N7U62_06345</name>
</gene>
<evidence type="ECO:0000256" key="5">
    <source>
        <dbReference type="ARBA" id="ARBA00022692"/>
    </source>
</evidence>
<proteinExistence type="predicted"/>
<dbReference type="PANTHER" id="PTHR21248:SF22">
    <property type="entry name" value="PHOSPHOLIPASE D"/>
    <property type="match status" value="1"/>
</dbReference>
<keyword evidence="2" id="KW-1003">Cell membrane</keyword>
<dbReference type="InterPro" id="IPR001736">
    <property type="entry name" value="PLipase_D/transphosphatidylase"/>
</dbReference>
<dbReference type="NCBIfam" id="TIGR04265">
    <property type="entry name" value="bac_cardiolipin"/>
    <property type="match status" value="1"/>
</dbReference>
<feature type="domain" description="PLD phosphodiesterase" evidence="14">
    <location>
        <begin position="393"/>
        <end position="420"/>
    </location>
</feature>
<dbReference type="SUPFAM" id="SSF56024">
    <property type="entry name" value="Phospholipase D/nuclease"/>
    <property type="match status" value="2"/>
</dbReference>
<keyword evidence="6" id="KW-0677">Repeat</keyword>
<keyword evidence="8" id="KW-0443">Lipid metabolism</keyword>